<dbReference type="Proteomes" id="UP000789702">
    <property type="component" value="Unassembled WGS sequence"/>
</dbReference>
<gene>
    <name evidence="1" type="ORF">DHETER_LOCUS15965</name>
</gene>
<organism evidence="1 2">
    <name type="scientific">Dentiscutata heterogama</name>
    <dbReference type="NCBI Taxonomy" id="1316150"/>
    <lineage>
        <taxon>Eukaryota</taxon>
        <taxon>Fungi</taxon>
        <taxon>Fungi incertae sedis</taxon>
        <taxon>Mucoromycota</taxon>
        <taxon>Glomeromycotina</taxon>
        <taxon>Glomeromycetes</taxon>
        <taxon>Diversisporales</taxon>
        <taxon>Gigasporaceae</taxon>
        <taxon>Dentiscutata</taxon>
    </lineage>
</organism>
<name>A0ACA9R1Z7_9GLOM</name>
<reference evidence="1" key="1">
    <citation type="submission" date="2021-06" db="EMBL/GenBank/DDBJ databases">
        <authorList>
            <person name="Kallberg Y."/>
            <person name="Tangrot J."/>
            <person name="Rosling A."/>
        </authorList>
    </citation>
    <scope>NUCLEOTIDE SEQUENCE</scope>
    <source>
        <strain evidence="1">IL203A</strain>
    </source>
</reference>
<dbReference type="EMBL" id="CAJVPU010058233">
    <property type="protein sequence ID" value="CAG8773336.1"/>
    <property type="molecule type" value="Genomic_DNA"/>
</dbReference>
<evidence type="ECO:0000313" key="2">
    <source>
        <dbReference type="Proteomes" id="UP000789702"/>
    </source>
</evidence>
<proteinExistence type="predicted"/>
<evidence type="ECO:0000313" key="1">
    <source>
        <dbReference type="EMBL" id="CAG8773336.1"/>
    </source>
</evidence>
<sequence>NIEQLIETNIKDIGGNQEKFLTKERLKRLIEKYDRCMKDLQFAITVVNEHDLKKEAQKIEESLNEVEEILIKVDIGVDNSNQKLEAIVQSVAIMQSILNDQSS</sequence>
<feature type="non-terminal residue" evidence="1">
    <location>
        <position position="1"/>
    </location>
</feature>
<comment type="caution">
    <text evidence="1">The sequence shown here is derived from an EMBL/GenBank/DDBJ whole genome shotgun (WGS) entry which is preliminary data.</text>
</comment>
<keyword evidence="2" id="KW-1185">Reference proteome</keyword>
<protein>
    <submittedName>
        <fullName evidence="1">13192_t:CDS:1</fullName>
    </submittedName>
</protein>
<accession>A0ACA9R1Z7</accession>
<feature type="non-terminal residue" evidence="1">
    <location>
        <position position="103"/>
    </location>
</feature>